<protein>
    <submittedName>
        <fullName evidence="2">Unnamed protein product</fullName>
    </submittedName>
</protein>
<name>A0A9W6TX16_9STRA</name>
<accession>A0A9W6TX16</accession>
<keyword evidence="3" id="KW-1185">Reference proteome</keyword>
<evidence type="ECO:0000313" key="3">
    <source>
        <dbReference type="Proteomes" id="UP001165121"/>
    </source>
</evidence>
<evidence type="ECO:0000256" key="1">
    <source>
        <dbReference type="SAM" id="MobiDB-lite"/>
    </source>
</evidence>
<dbReference type="OrthoDB" id="129125at2759"/>
<dbReference type="EMBL" id="BSXT01000234">
    <property type="protein sequence ID" value="GMF21645.1"/>
    <property type="molecule type" value="Genomic_DNA"/>
</dbReference>
<gene>
    <name evidence="2" type="ORF">Pfra01_000293900</name>
</gene>
<sequence>MCNVAREGKAKTCFQIWHADWSNGNDIPKAPQEEHKIRNRPSPSRPGKKRRRITQGGAHAVAESAGTAGEDGGGVGASEADEEEANAESAGEADDESS</sequence>
<reference evidence="2" key="1">
    <citation type="submission" date="2023-04" db="EMBL/GenBank/DDBJ databases">
        <title>Phytophthora fragariaefolia NBRC 109709.</title>
        <authorList>
            <person name="Ichikawa N."/>
            <person name="Sato H."/>
            <person name="Tonouchi N."/>
        </authorList>
    </citation>
    <scope>NUCLEOTIDE SEQUENCE</scope>
    <source>
        <strain evidence="2">NBRC 109709</strain>
    </source>
</reference>
<evidence type="ECO:0000313" key="2">
    <source>
        <dbReference type="EMBL" id="GMF21645.1"/>
    </source>
</evidence>
<organism evidence="2 3">
    <name type="scientific">Phytophthora fragariaefolia</name>
    <dbReference type="NCBI Taxonomy" id="1490495"/>
    <lineage>
        <taxon>Eukaryota</taxon>
        <taxon>Sar</taxon>
        <taxon>Stramenopiles</taxon>
        <taxon>Oomycota</taxon>
        <taxon>Peronosporomycetes</taxon>
        <taxon>Peronosporales</taxon>
        <taxon>Peronosporaceae</taxon>
        <taxon>Phytophthora</taxon>
    </lineage>
</organism>
<proteinExistence type="predicted"/>
<comment type="caution">
    <text evidence="2">The sequence shown here is derived from an EMBL/GenBank/DDBJ whole genome shotgun (WGS) entry which is preliminary data.</text>
</comment>
<dbReference type="AlphaFoldDB" id="A0A9W6TX16"/>
<feature type="compositionally biased region" description="Acidic residues" evidence="1">
    <location>
        <begin position="79"/>
        <end position="98"/>
    </location>
</feature>
<dbReference type="Proteomes" id="UP001165121">
    <property type="component" value="Unassembled WGS sequence"/>
</dbReference>
<feature type="region of interest" description="Disordered" evidence="1">
    <location>
        <begin position="21"/>
        <end position="98"/>
    </location>
</feature>